<sequence length="246" mass="25935">MNASDPRVTAFQDKDQFWITLDDPATKNALDMALVGALSAQIENAPPGVLVITGKNGGFSTGGGLSTVAALAEQAQSDVDGAADVVRRGGNVIEDLLFSPATTIALIDGACAGAGLGIALACDYRIATHRSRFTTAYAKLGLPSDFGTHELLRRQVGASIADDLMKTSDTIGVTKAAEHGLIDALIERVDRKGVKKILKQLPPADRSARMVSMSTILDDEAIQFARALSSPSTLMKIEKAQRKLSR</sequence>
<organism evidence="3 4">
    <name type="scientific">Flaviflexus equikiangi</name>
    <dbReference type="NCBI Taxonomy" id="2758573"/>
    <lineage>
        <taxon>Bacteria</taxon>
        <taxon>Bacillati</taxon>
        <taxon>Actinomycetota</taxon>
        <taxon>Actinomycetes</taxon>
        <taxon>Actinomycetales</taxon>
        <taxon>Actinomycetaceae</taxon>
        <taxon>Flaviflexus</taxon>
    </lineage>
</organism>
<evidence type="ECO:0000256" key="2">
    <source>
        <dbReference type="RuleBase" id="RU003707"/>
    </source>
</evidence>
<dbReference type="PANTHER" id="PTHR11941">
    <property type="entry name" value="ENOYL-COA HYDRATASE-RELATED"/>
    <property type="match status" value="1"/>
</dbReference>
<comment type="similarity">
    <text evidence="1 2">Belongs to the enoyl-CoA hydratase/isomerase family.</text>
</comment>
<comment type="caution">
    <text evidence="3">The sequence shown here is derived from an EMBL/GenBank/DDBJ whole genome shotgun (WGS) entry which is preliminary data.</text>
</comment>
<gene>
    <name evidence="3" type="ORF">JVW63_00765</name>
</gene>
<dbReference type="CDD" id="cd06558">
    <property type="entry name" value="crotonase-like"/>
    <property type="match status" value="1"/>
</dbReference>
<proteinExistence type="inferred from homology"/>
<evidence type="ECO:0000313" key="3">
    <source>
        <dbReference type="EMBL" id="MBM9432247.1"/>
    </source>
</evidence>
<dbReference type="PROSITE" id="PS00166">
    <property type="entry name" value="ENOYL_COA_HYDRATASE"/>
    <property type="match status" value="1"/>
</dbReference>
<protein>
    <submittedName>
        <fullName evidence="3">Enoyl-CoA hydratase/isomerase family protein</fullName>
    </submittedName>
</protein>
<keyword evidence="4" id="KW-1185">Reference proteome</keyword>
<evidence type="ECO:0000256" key="1">
    <source>
        <dbReference type="ARBA" id="ARBA00005254"/>
    </source>
</evidence>
<accession>A0ABS2TD63</accession>
<name>A0ABS2TD63_9ACTO</name>
<reference evidence="4" key="1">
    <citation type="submission" date="2021-02" db="EMBL/GenBank/DDBJ databases">
        <title>Leucobacter sp. CX169.</title>
        <authorList>
            <person name="Cheng Y."/>
        </authorList>
    </citation>
    <scope>NUCLEOTIDE SEQUENCE [LARGE SCALE GENOMIC DNA]</scope>
    <source>
        <strain evidence="4">JY899</strain>
    </source>
</reference>
<dbReference type="PANTHER" id="PTHR11941:SF54">
    <property type="entry name" value="ENOYL-COA HYDRATASE, MITOCHONDRIAL"/>
    <property type="match status" value="1"/>
</dbReference>
<dbReference type="EMBL" id="JAFFJS010000001">
    <property type="protein sequence ID" value="MBM9432247.1"/>
    <property type="molecule type" value="Genomic_DNA"/>
</dbReference>
<dbReference type="Pfam" id="PF00378">
    <property type="entry name" value="ECH_1"/>
    <property type="match status" value="1"/>
</dbReference>
<dbReference type="InterPro" id="IPR018376">
    <property type="entry name" value="Enoyl-CoA_hyd/isom_CS"/>
</dbReference>
<dbReference type="InterPro" id="IPR001753">
    <property type="entry name" value="Enoyl-CoA_hydra/iso"/>
</dbReference>
<dbReference type="SUPFAM" id="SSF52096">
    <property type="entry name" value="ClpP/crotonase"/>
    <property type="match status" value="1"/>
</dbReference>
<dbReference type="RefSeq" id="WP_187995858.1">
    <property type="nucleotide sequence ID" value="NZ_JACEXG010000001.1"/>
</dbReference>
<dbReference type="InterPro" id="IPR029045">
    <property type="entry name" value="ClpP/crotonase-like_dom_sf"/>
</dbReference>
<evidence type="ECO:0000313" key="4">
    <source>
        <dbReference type="Proteomes" id="UP000705983"/>
    </source>
</evidence>
<dbReference type="Proteomes" id="UP000705983">
    <property type="component" value="Unassembled WGS sequence"/>
</dbReference>
<dbReference type="Gene3D" id="3.90.226.10">
    <property type="entry name" value="2-enoyl-CoA Hydratase, Chain A, domain 1"/>
    <property type="match status" value="1"/>
</dbReference>